<organism evidence="2 3">
    <name type="scientific">Neoroseomonas lacus</name>
    <dbReference type="NCBI Taxonomy" id="287609"/>
    <lineage>
        <taxon>Bacteria</taxon>
        <taxon>Pseudomonadati</taxon>
        <taxon>Pseudomonadota</taxon>
        <taxon>Alphaproteobacteria</taxon>
        <taxon>Acetobacterales</taxon>
        <taxon>Acetobacteraceae</taxon>
        <taxon>Neoroseomonas</taxon>
    </lineage>
</organism>
<sequence length="570" mass="59762">MNAMPSLSDPIAMEVFSNRLLSITEDMGNTLIRSSFSTNIKERKDCSVGLFDAAGRLVAQASHIPLHLGSLMGSVKAVLQACPIERMREGDAFVCNDPFLAGGTHTPDIAVVTPVFIEGEPRYIAANVGHHSDVGGPTPGSISGGATSIFAEGLRIPVTRLVRAGELDDGLLNLIAQNSREPEERALDLKVQIASNERGARLVQGLVQQMGLAAVIAATDDLLAYTARRLRNRIRDMADGSAQSSAWLDDDGVGGDPVPIIARVTVEGETLVVDFAGSAPQARGAMNVAESALRATVYYAVKTLLDPGLLPNQGMASCIEIRAPEGSIVNPRFPAATGARSITCNKIARALFGAFAELLPPERAMAASLDSVPVIIFSGERRLQDGTFVYLESMGGGVGARHNADGMDGVHVHVTNTSNLPAEALENEYALLVDEYALVEGSGGAGRHRGGMGIARQIRATRDGVIFSARSDGHRAGAPGLFGGLPGGTARLLRNPGTPQEEELSSKAANLVLKAGESVRLETPGGGGFGAPAERDPRALAIDIADGRFTIEAARRDYGAPLVVRATAED</sequence>
<reference evidence="2" key="2">
    <citation type="submission" date="2020-09" db="EMBL/GenBank/DDBJ databases">
        <authorList>
            <person name="Sun Q."/>
            <person name="Zhou Y."/>
        </authorList>
    </citation>
    <scope>NUCLEOTIDE SEQUENCE</scope>
    <source>
        <strain evidence="2">CGMCC 1.3617</strain>
    </source>
</reference>
<keyword evidence="3" id="KW-1185">Reference proteome</keyword>
<gene>
    <name evidence="2" type="ORF">GCM10011320_58000</name>
</gene>
<dbReference type="GO" id="GO:0005829">
    <property type="term" value="C:cytosol"/>
    <property type="evidence" value="ECO:0007669"/>
    <property type="project" value="TreeGrafter"/>
</dbReference>
<evidence type="ECO:0000259" key="1">
    <source>
        <dbReference type="Pfam" id="PF02538"/>
    </source>
</evidence>
<dbReference type="Pfam" id="PF02538">
    <property type="entry name" value="Hydantoinase_B"/>
    <property type="match status" value="1"/>
</dbReference>
<dbReference type="AlphaFoldDB" id="A0A917L4L5"/>
<evidence type="ECO:0000313" key="2">
    <source>
        <dbReference type="EMBL" id="GGJ42795.1"/>
    </source>
</evidence>
<reference evidence="2" key="1">
    <citation type="journal article" date="2014" name="Int. J. Syst. Evol. Microbiol.">
        <title>Complete genome sequence of Corynebacterium casei LMG S-19264T (=DSM 44701T), isolated from a smear-ripened cheese.</title>
        <authorList>
            <consortium name="US DOE Joint Genome Institute (JGI-PGF)"/>
            <person name="Walter F."/>
            <person name="Albersmeier A."/>
            <person name="Kalinowski J."/>
            <person name="Ruckert C."/>
        </authorList>
    </citation>
    <scope>NUCLEOTIDE SEQUENCE</scope>
    <source>
        <strain evidence="2">CGMCC 1.3617</strain>
    </source>
</reference>
<comment type="caution">
    <text evidence="2">The sequence shown here is derived from an EMBL/GenBank/DDBJ whole genome shotgun (WGS) entry which is preliminary data.</text>
</comment>
<proteinExistence type="predicted"/>
<evidence type="ECO:0000313" key="3">
    <source>
        <dbReference type="Proteomes" id="UP000661507"/>
    </source>
</evidence>
<dbReference type="Proteomes" id="UP000661507">
    <property type="component" value="Unassembled WGS sequence"/>
</dbReference>
<dbReference type="EMBL" id="BMKW01000024">
    <property type="protein sequence ID" value="GGJ42795.1"/>
    <property type="molecule type" value="Genomic_DNA"/>
</dbReference>
<accession>A0A917L4L5</accession>
<dbReference type="PANTHER" id="PTHR11365">
    <property type="entry name" value="5-OXOPROLINASE RELATED"/>
    <property type="match status" value="1"/>
</dbReference>
<dbReference type="RefSeq" id="WP_188973474.1">
    <property type="nucleotide sequence ID" value="NZ_BMKW01000024.1"/>
</dbReference>
<dbReference type="PANTHER" id="PTHR11365:SF23">
    <property type="entry name" value="HYPOTHETICAL 5-OXOPROLINASE (EUROFUNG)-RELATED"/>
    <property type="match status" value="1"/>
</dbReference>
<protein>
    <submittedName>
        <fullName evidence="2">Methylhydantoinase</fullName>
    </submittedName>
</protein>
<feature type="domain" description="Hydantoinase B/oxoprolinase" evidence="1">
    <location>
        <begin position="9"/>
        <end position="532"/>
    </location>
</feature>
<dbReference type="InterPro" id="IPR045079">
    <property type="entry name" value="Oxoprolinase-like"/>
</dbReference>
<dbReference type="GO" id="GO:0017168">
    <property type="term" value="F:5-oxoprolinase (ATP-hydrolyzing) activity"/>
    <property type="evidence" value="ECO:0007669"/>
    <property type="project" value="TreeGrafter"/>
</dbReference>
<dbReference type="GO" id="GO:0006749">
    <property type="term" value="P:glutathione metabolic process"/>
    <property type="evidence" value="ECO:0007669"/>
    <property type="project" value="TreeGrafter"/>
</dbReference>
<dbReference type="InterPro" id="IPR003692">
    <property type="entry name" value="Hydantoinase_B"/>
</dbReference>
<name>A0A917L4L5_9PROT</name>